<dbReference type="AlphaFoldDB" id="A0A151JTL3"/>
<evidence type="ECO:0000313" key="2">
    <source>
        <dbReference type="Proteomes" id="UP000078541"/>
    </source>
</evidence>
<dbReference type="Proteomes" id="UP000078541">
    <property type="component" value="Unassembled WGS sequence"/>
</dbReference>
<accession>A0A151JTL3</accession>
<sequence length="107" mass="12396">MGEQYPHSAQFAFQQELLLPISLRFGQIASATLQFVAQPAQSFLEYFLRALSRSGVRLSYILISLVEDCYNNLVLLETMQCARFLLKQSIEFVELLHFGLRHRKDIE</sequence>
<protein>
    <submittedName>
        <fullName evidence="1">Uncharacterized protein</fullName>
    </submittedName>
</protein>
<organism evidence="1 2">
    <name type="scientific">Trachymyrmex septentrionalis</name>
    <dbReference type="NCBI Taxonomy" id="34720"/>
    <lineage>
        <taxon>Eukaryota</taxon>
        <taxon>Metazoa</taxon>
        <taxon>Ecdysozoa</taxon>
        <taxon>Arthropoda</taxon>
        <taxon>Hexapoda</taxon>
        <taxon>Insecta</taxon>
        <taxon>Pterygota</taxon>
        <taxon>Neoptera</taxon>
        <taxon>Endopterygota</taxon>
        <taxon>Hymenoptera</taxon>
        <taxon>Apocrita</taxon>
        <taxon>Aculeata</taxon>
        <taxon>Formicoidea</taxon>
        <taxon>Formicidae</taxon>
        <taxon>Myrmicinae</taxon>
        <taxon>Trachymyrmex</taxon>
    </lineage>
</organism>
<name>A0A151JTL3_9HYME</name>
<reference evidence="1 2" key="1">
    <citation type="submission" date="2016-03" db="EMBL/GenBank/DDBJ databases">
        <title>Trachymyrmex septentrionalis WGS genome.</title>
        <authorList>
            <person name="Nygaard S."/>
            <person name="Hu H."/>
            <person name="Boomsma J."/>
            <person name="Zhang G."/>
        </authorList>
    </citation>
    <scope>NUCLEOTIDE SEQUENCE [LARGE SCALE GENOMIC DNA]</scope>
    <source>
        <strain evidence="1">Tsep2-gDNA-1</strain>
        <tissue evidence="1">Whole body</tissue>
    </source>
</reference>
<dbReference type="EMBL" id="KQ981972">
    <property type="protein sequence ID" value="KYN31658.1"/>
    <property type="molecule type" value="Genomic_DNA"/>
</dbReference>
<keyword evidence="2" id="KW-1185">Reference proteome</keyword>
<gene>
    <name evidence="1" type="ORF">ALC56_14060</name>
</gene>
<evidence type="ECO:0000313" key="1">
    <source>
        <dbReference type="EMBL" id="KYN31658.1"/>
    </source>
</evidence>
<proteinExistence type="predicted"/>